<sequence length="93" mass="10455">MTSRAIEGACAFAWRNYLLRHSSISENDSRRSALYRYVTNLRDIGQYDFGLLQVAAVAYLKKLDELHDDRGARLAADQALTECIESGRAQADT</sequence>
<organism evidence="1 2">
    <name type="scientific">Bradyrhizobium lablabi</name>
    <dbReference type="NCBI Taxonomy" id="722472"/>
    <lineage>
        <taxon>Bacteria</taxon>
        <taxon>Pseudomonadati</taxon>
        <taxon>Pseudomonadota</taxon>
        <taxon>Alphaproteobacteria</taxon>
        <taxon>Hyphomicrobiales</taxon>
        <taxon>Nitrobacteraceae</taxon>
        <taxon>Bradyrhizobium</taxon>
    </lineage>
</organism>
<dbReference type="Proteomes" id="UP000051660">
    <property type="component" value="Unassembled WGS sequence"/>
</dbReference>
<evidence type="ECO:0000313" key="1">
    <source>
        <dbReference type="EMBL" id="KRR25829.1"/>
    </source>
</evidence>
<name>A0A0R3N786_9BRAD</name>
<dbReference type="AlphaFoldDB" id="A0A0R3N786"/>
<dbReference type="EMBL" id="LLYB01000052">
    <property type="protein sequence ID" value="KRR25829.1"/>
    <property type="molecule type" value="Genomic_DNA"/>
</dbReference>
<accession>A0A0R3N786</accession>
<reference evidence="1 2" key="1">
    <citation type="submission" date="2014-03" db="EMBL/GenBank/DDBJ databases">
        <title>Bradyrhizobium valentinum sp. nov., isolated from effective nodules of Lupinus mariae-josephae, a lupine endemic of basic-lime soils in Eastern Spain.</title>
        <authorList>
            <person name="Duran D."/>
            <person name="Rey L."/>
            <person name="Navarro A."/>
            <person name="Busquets A."/>
            <person name="Imperial J."/>
            <person name="Ruiz-Argueso T."/>
        </authorList>
    </citation>
    <scope>NUCLEOTIDE SEQUENCE [LARGE SCALE GENOMIC DNA]</scope>
    <source>
        <strain evidence="1 2">CCBAU 23086</strain>
    </source>
</reference>
<gene>
    <name evidence="1" type="ORF">CQ14_28625</name>
</gene>
<evidence type="ECO:0000313" key="2">
    <source>
        <dbReference type="Proteomes" id="UP000051660"/>
    </source>
</evidence>
<comment type="caution">
    <text evidence="1">The sequence shown here is derived from an EMBL/GenBank/DDBJ whole genome shotgun (WGS) entry which is preliminary data.</text>
</comment>
<proteinExistence type="predicted"/>
<protein>
    <submittedName>
        <fullName evidence="1">Uncharacterized protein</fullName>
    </submittedName>
</protein>